<dbReference type="InterPro" id="IPR005467">
    <property type="entry name" value="His_kinase_dom"/>
</dbReference>
<dbReference type="PANTHER" id="PTHR45436:SF5">
    <property type="entry name" value="SENSOR HISTIDINE KINASE TRCS"/>
    <property type="match status" value="1"/>
</dbReference>
<keyword evidence="6 11" id="KW-0812">Transmembrane</keyword>
<dbReference type="PROSITE" id="PS50885">
    <property type="entry name" value="HAMP"/>
    <property type="match status" value="1"/>
</dbReference>
<feature type="domain" description="HAMP" evidence="13">
    <location>
        <begin position="196"/>
        <end position="247"/>
    </location>
</feature>
<keyword evidence="8 11" id="KW-1133">Transmembrane helix</keyword>
<reference evidence="14 15" key="1">
    <citation type="journal article" date="2023" name="PLoS ONE">
        <title>Complete genome assembly of Hawai'i environmental nontuberculous mycobacteria reveals unexpected co-isolation with methylobacteria.</title>
        <authorList>
            <person name="Hendrix J."/>
            <person name="Epperson L.E."/>
            <person name="Tong E.I."/>
            <person name="Chan Y.L."/>
            <person name="Hasan N.A."/>
            <person name="Dawrs S.N."/>
            <person name="Norton G.J."/>
            <person name="Virdi R."/>
            <person name="Crooks J.L."/>
            <person name="Chan E.D."/>
            <person name="Honda J.R."/>
            <person name="Strong M."/>
        </authorList>
    </citation>
    <scope>NUCLEOTIDE SEQUENCE [LARGE SCALE GENOMIC DNA]</scope>
    <source>
        <strain evidence="14 15">NJH_HI04-1</strain>
    </source>
</reference>
<evidence type="ECO:0000256" key="5">
    <source>
        <dbReference type="ARBA" id="ARBA00022679"/>
    </source>
</evidence>
<accession>A0ABV0A7S3</accession>
<comment type="subcellular location">
    <subcellularLocation>
        <location evidence="2">Membrane</location>
    </subcellularLocation>
</comment>
<keyword evidence="5" id="KW-0808">Transferase</keyword>
<sequence>MKPGALLSMLGPSTSLQRRLIFASVVGVTLALCGAAVSIGAVLHRFVRGQLDGRLDERIVSLVSDVRGDADGRLALRRDLEVPPFDHLRSGWYWEVRRGDAVLRSASLGGADLAVPAGPAGDDRPAPADGMGPFGDRLILRVLTVPGRLGEAATVFVASAPASALYGPVLEALRTLGLCMALIGALLVVAVLVQVRVGLRPLRRLLEQLGEVRAGLRERIPAEQPLEVRPLVGEINALLDQNAANLAHARGHVANLAHGLKTPLATLAMAFGSTGSSPDARLAGLIEDMDRRIRHHLRRARAAALSGPVRTKVNLAGVVEDLVMVLGRLHAGKGVVFETEVLAGLGVACDRQDVEEMLGNLVENACRWCAGLVRVSARREDSSVVVMIEDDGPGLAPGDRSAVLQRGRRLDESEPGDGFGLPIALELAELYGGSIELEVSSLGGLAIRLVLPG</sequence>
<dbReference type="Proteomes" id="UP001407347">
    <property type="component" value="Unassembled WGS sequence"/>
</dbReference>
<keyword evidence="10 11" id="KW-0472">Membrane</keyword>
<proteinExistence type="predicted"/>
<evidence type="ECO:0000313" key="15">
    <source>
        <dbReference type="Proteomes" id="UP001407347"/>
    </source>
</evidence>
<dbReference type="InterPro" id="IPR004358">
    <property type="entry name" value="Sig_transdc_His_kin-like_C"/>
</dbReference>
<feature type="transmembrane region" description="Helical" evidence="11">
    <location>
        <begin position="20"/>
        <end position="43"/>
    </location>
</feature>
<dbReference type="PANTHER" id="PTHR45436">
    <property type="entry name" value="SENSOR HISTIDINE KINASE YKOH"/>
    <property type="match status" value="1"/>
</dbReference>
<gene>
    <name evidence="14" type="ORF">PUR29_35445</name>
</gene>
<dbReference type="EMBL" id="JAQYXP010000007">
    <property type="protein sequence ID" value="MEN3238735.1"/>
    <property type="molecule type" value="Genomic_DNA"/>
</dbReference>
<protein>
    <recommendedName>
        <fullName evidence="3">histidine kinase</fullName>
        <ecNumber evidence="3">2.7.13.3</ecNumber>
    </recommendedName>
</protein>
<evidence type="ECO:0000256" key="6">
    <source>
        <dbReference type="ARBA" id="ARBA00022692"/>
    </source>
</evidence>
<dbReference type="InterPro" id="IPR003594">
    <property type="entry name" value="HATPase_dom"/>
</dbReference>
<evidence type="ECO:0000259" key="12">
    <source>
        <dbReference type="PROSITE" id="PS50109"/>
    </source>
</evidence>
<keyword evidence="4" id="KW-0597">Phosphoprotein</keyword>
<name>A0ABV0A7S3_9HYPH</name>
<evidence type="ECO:0000256" key="2">
    <source>
        <dbReference type="ARBA" id="ARBA00004370"/>
    </source>
</evidence>
<evidence type="ECO:0000256" key="9">
    <source>
        <dbReference type="ARBA" id="ARBA00023012"/>
    </source>
</evidence>
<keyword evidence="7" id="KW-0418">Kinase</keyword>
<keyword evidence="14" id="KW-0067">ATP-binding</keyword>
<dbReference type="InterPro" id="IPR003660">
    <property type="entry name" value="HAMP_dom"/>
</dbReference>
<feature type="transmembrane region" description="Helical" evidence="11">
    <location>
        <begin position="175"/>
        <end position="195"/>
    </location>
</feature>
<comment type="caution">
    <text evidence="14">The sequence shown here is derived from an EMBL/GenBank/DDBJ whole genome shotgun (WGS) entry which is preliminary data.</text>
</comment>
<feature type="domain" description="Histidine kinase" evidence="12">
    <location>
        <begin position="255"/>
        <end position="453"/>
    </location>
</feature>
<evidence type="ECO:0000256" key="1">
    <source>
        <dbReference type="ARBA" id="ARBA00000085"/>
    </source>
</evidence>
<dbReference type="SUPFAM" id="SSF55874">
    <property type="entry name" value="ATPase domain of HSP90 chaperone/DNA topoisomerase II/histidine kinase"/>
    <property type="match status" value="1"/>
</dbReference>
<dbReference type="SMART" id="SM00387">
    <property type="entry name" value="HATPase_c"/>
    <property type="match status" value="1"/>
</dbReference>
<evidence type="ECO:0000256" key="11">
    <source>
        <dbReference type="SAM" id="Phobius"/>
    </source>
</evidence>
<dbReference type="EC" id="2.7.13.3" evidence="3"/>
<keyword evidence="14" id="KW-0547">Nucleotide-binding</keyword>
<dbReference type="RefSeq" id="WP_298963512.1">
    <property type="nucleotide sequence ID" value="NZ_JAQYXP010000007.1"/>
</dbReference>
<dbReference type="Pfam" id="PF02518">
    <property type="entry name" value="HATPase_c"/>
    <property type="match status" value="1"/>
</dbReference>
<dbReference type="GO" id="GO:0005524">
    <property type="term" value="F:ATP binding"/>
    <property type="evidence" value="ECO:0007669"/>
    <property type="project" value="UniProtKB-KW"/>
</dbReference>
<comment type="catalytic activity">
    <reaction evidence="1">
        <text>ATP + protein L-histidine = ADP + protein N-phospho-L-histidine.</text>
        <dbReference type="EC" id="2.7.13.3"/>
    </reaction>
</comment>
<dbReference type="PROSITE" id="PS50109">
    <property type="entry name" value="HIS_KIN"/>
    <property type="match status" value="1"/>
</dbReference>
<evidence type="ECO:0000256" key="4">
    <source>
        <dbReference type="ARBA" id="ARBA00022553"/>
    </source>
</evidence>
<dbReference type="InterPro" id="IPR036890">
    <property type="entry name" value="HATPase_C_sf"/>
</dbReference>
<keyword evidence="15" id="KW-1185">Reference proteome</keyword>
<evidence type="ECO:0000256" key="7">
    <source>
        <dbReference type="ARBA" id="ARBA00022777"/>
    </source>
</evidence>
<evidence type="ECO:0000259" key="13">
    <source>
        <dbReference type="PROSITE" id="PS50885"/>
    </source>
</evidence>
<evidence type="ECO:0000313" key="14">
    <source>
        <dbReference type="EMBL" id="MEN3238735.1"/>
    </source>
</evidence>
<evidence type="ECO:0000256" key="10">
    <source>
        <dbReference type="ARBA" id="ARBA00023136"/>
    </source>
</evidence>
<organism evidence="14 15">
    <name type="scientific">Methylobacterium ajmalii</name>
    <dbReference type="NCBI Taxonomy" id="2738439"/>
    <lineage>
        <taxon>Bacteria</taxon>
        <taxon>Pseudomonadati</taxon>
        <taxon>Pseudomonadota</taxon>
        <taxon>Alphaproteobacteria</taxon>
        <taxon>Hyphomicrobiales</taxon>
        <taxon>Methylobacteriaceae</taxon>
        <taxon>Methylobacterium</taxon>
    </lineage>
</organism>
<dbReference type="InterPro" id="IPR050428">
    <property type="entry name" value="TCS_sensor_his_kinase"/>
</dbReference>
<dbReference type="Gene3D" id="3.30.565.10">
    <property type="entry name" value="Histidine kinase-like ATPase, C-terminal domain"/>
    <property type="match status" value="1"/>
</dbReference>
<dbReference type="PRINTS" id="PR00344">
    <property type="entry name" value="BCTRLSENSOR"/>
</dbReference>
<keyword evidence="9" id="KW-0902">Two-component regulatory system</keyword>
<evidence type="ECO:0000256" key="3">
    <source>
        <dbReference type="ARBA" id="ARBA00012438"/>
    </source>
</evidence>
<evidence type="ECO:0000256" key="8">
    <source>
        <dbReference type="ARBA" id="ARBA00022989"/>
    </source>
</evidence>